<proteinExistence type="predicted"/>
<dbReference type="Gene3D" id="3.40.50.150">
    <property type="entry name" value="Vaccinia Virus protein VP39"/>
    <property type="match status" value="1"/>
</dbReference>
<evidence type="ECO:0000256" key="1">
    <source>
        <dbReference type="SAM" id="MobiDB-lite"/>
    </source>
</evidence>
<dbReference type="GO" id="GO:0032259">
    <property type="term" value="P:methylation"/>
    <property type="evidence" value="ECO:0007669"/>
    <property type="project" value="UniProtKB-KW"/>
</dbReference>
<dbReference type="EMBL" id="CP012199">
    <property type="protein sequence ID" value="AMG75214.1"/>
    <property type="molecule type" value="Genomic_DNA"/>
</dbReference>
<organism evidence="2 3">
    <name type="scientific">Sphingopyxis granuli</name>
    <dbReference type="NCBI Taxonomy" id="267128"/>
    <lineage>
        <taxon>Bacteria</taxon>
        <taxon>Pseudomonadati</taxon>
        <taxon>Pseudomonadota</taxon>
        <taxon>Alphaproteobacteria</taxon>
        <taxon>Sphingomonadales</taxon>
        <taxon>Sphingomonadaceae</taxon>
        <taxon>Sphingopyxis</taxon>
    </lineage>
</organism>
<keyword evidence="2" id="KW-0808">Transferase</keyword>
<gene>
    <name evidence="2" type="primary">vrlL</name>
    <name evidence="2" type="ORF">SGRAN_2866</name>
</gene>
<accession>A0AA86GN95</accession>
<sequence length="391" mass="45415">MDRVRDKSVFDYQKLMTESFAEYYRVLKPGRWITIVFSNSRAAVWNSIQVGLQQVGFVVAEVTALDKKQGSFQQVVSPNAVKQDLVISAYKPNGGLEKRLAERGAAPESSWDFVETHLRQLPITKRKSGILEMVVERDPRRIYDRMVAWFVRHDFPVPLSTEEFLDGLRNRYPERDGMVFLPEQVAEYDRKRAQAAQAPQMELFVSDERSAIDWLMDFLRKRPSTYQEVHPEFTTQVGAGWRKHEERPELSALLADNFLRYDGSGDVPSQIHSYLSTNFKDLRGLEKDDPRLKAKAKDRWYAPDPSKAKDLEQKRERSLLKEFENYKSAPGRKLREFRLEVLRAGFKNAWGAKDYKTIIGIAQKIPDEALQEDEKLLLWYDQALTRMEADA</sequence>
<keyword evidence="2" id="KW-0489">Methyltransferase</keyword>
<dbReference type="InterPro" id="IPR029063">
    <property type="entry name" value="SAM-dependent_MTases_sf"/>
</dbReference>
<dbReference type="Proteomes" id="UP000058599">
    <property type="component" value="Chromosome"/>
</dbReference>
<dbReference type="GO" id="GO:0008168">
    <property type="term" value="F:methyltransferase activity"/>
    <property type="evidence" value="ECO:0007669"/>
    <property type="project" value="UniProtKB-KW"/>
</dbReference>
<dbReference type="AlphaFoldDB" id="A0AA86GN95"/>
<feature type="region of interest" description="Disordered" evidence="1">
    <location>
        <begin position="294"/>
        <end position="313"/>
    </location>
</feature>
<reference evidence="2 3" key="1">
    <citation type="journal article" date="2016" name="BMC Genomics">
        <title>Genomic analysis of the nitrate-respiring Sphingopyxis granuli (formerly Sphingomonas macrogoltabida) strain TFA.</title>
        <authorList>
            <person name="Garcia-Romero I."/>
            <person name="Perez-Pulido A.J."/>
            <person name="Gonzalez-Flores Y.E."/>
            <person name="Reyes-Ramirez F."/>
            <person name="Santero E."/>
            <person name="Floriano B."/>
        </authorList>
    </citation>
    <scope>NUCLEOTIDE SEQUENCE [LARGE SCALE GENOMIC DNA]</scope>
    <source>
        <strain evidence="2 3">TFA</strain>
    </source>
</reference>
<evidence type="ECO:0000313" key="2">
    <source>
        <dbReference type="EMBL" id="AMG75214.1"/>
    </source>
</evidence>
<keyword evidence="3" id="KW-1185">Reference proteome</keyword>
<name>A0AA86GN95_9SPHN</name>
<dbReference type="SUPFAM" id="SSF53335">
    <property type="entry name" value="S-adenosyl-L-methionine-dependent methyltransferases"/>
    <property type="match status" value="1"/>
</dbReference>
<evidence type="ECO:0000313" key="3">
    <source>
        <dbReference type="Proteomes" id="UP000058599"/>
    </source>
</evidence>
<dbReference type="KEGG" id="sgi:SGRAN_2866"/>
<protein>
    <submittedName>
        <fullName evidence="2">DNA methylase</fullName>
    </submittedName>
</protein>
<dbReference type="REBASE" id="138367">
    <property type="entry name" value="M.SgrTFAORF2866P"/>
</dbReference>